<accession>A0ABW2ZB96</accession>
<evidence type="ECO:0000313" key="1">
    <source>
        <dbReference type="EMBL" id="MFD0763674.1"/>
    </source>
</evidence>
<gene>
    <name evidence="1" type="ORF">ACFQZI_02330</name>
</gene>
<dbReference type="Proteomes" id="UP001597073">
    <property type="component" value="Unassembled WGS sequence"/>
</dbReference>
<organism evidence="1 2">
    <name type="scientific">Mucilaginibacter lutimaris</name>
    <dbReference type="NCBI Taxonomy" id="931629"/>
    <lineage>
        <taxon>Bacteria</taxon>
        <taxon>Pseudomonadati</taxon>
        <taxon>Bacteroidota</taxon>
        <taxon>Sphingobacteriia</taxon>
        <taxon>Sphingobacteriales</taxon>
        <taxon>Sphingobacteriaceae</taxon>
        <taxon>Mucilaginibacter</taxon>
    </lineage>
</organism>
<reference evidence="2" key="1">
    <citation type="journal article" date="2019" name="Int. J. Syst. Evol. Microbiol.">
        <title>The Global Catalogue of Microorganisms (GCM) 10K type strain sequencing project: providing services to taxonomists for standard genome sequencing and annotation.</title>
        <authorList>
            <consortium name="The Broad Institute Genomics Platform"/>
            <consortium name="The Broad Institute Genome Sequencing Center for Infectious Disease"/>
            <person name="Wu L."/>
            <person name="Ma J."/>
        </authorList>
    </citation>
    <scope>NUCLEOTIDE SEQUENCE [LARGE SCALE GENOMIC DNA]</scope>
    <source>
        <strain evidence="2">CCUG 60742</strain>
    </source>
</reference>
<keyword evidence="2" id="KW-1185">Reference proteome</keyword>
<sequence>MSKFAKLSRAEMKNVLGGGLPLDPTNPNPSCQFIVVCGHNSEGYDTFWGVCCNTVGDAQTYCRSHGYQGIYGCIVNPYSNAV</sequence>
<proteinExistence type="predicted"/>
<dbReference type="EMBL" id="JBHTIA010000003">
    <property type="protein sequence ID" value="MFD0763674.1"/>
    <property type="molecule type" value="Genomic_DNA"/>
</dbReference>
<protein>
    <recommendedName>
        <fullName evidence="3">Bacteriocin</fullName>
    </recommendedName>
</protein>
<comment type="caution">
    <text evidence="1">The sequence shown here is derived from an EMBL/GenBank/DDBJ whole genome shotgun (WGS) entry which is preliminary data.</text>
</comment>
<dbReference type="RefSeq" id="WP_377137979.1">
    <property type="nucleotide sequence ID" value="NZ_JBHTIA010000003.1"/>
</dbReference>
<name>A0ABW2ZB96_9SPHI</name>
<evidence type="ECO:0008006" key="3">
    <source>
        <dbReference type="Google" id="ProtNLM"/>
    </source>
</evidence>
<evidence type="ECO:0000313" key="2">
    <source>
        <dbReference type="Proteomes" id="UP001597073"/>
    </source>
</evidence>